<organism evidence="1">
    <name type="scientific">Culex pipiens</name>
    <name type="common">House mosquito</name>
    <dbReference type="NCBI Taxonomy" id="7175"/>
    <lineage>
        <taxon>Eukaryota</taxon>
        <taxon>Metazoa</taxon>
        <taxon>Ecdysozoa</taxon>
        <taxon>Arthropoda</taxon>
        <taxon>Hexapoda</taxon>
        <taxon>Insecta</taxon>
        <taxon>Pterygota</taxon>
        <taxon>Neoptera</taxon>
        <taxon>Endopterygota</taxon>
        <taxon>Diptera</taxon>
        <taxon>Nematocera</taxon>
        <taxon>Culicoidea</taxon>
        <taxon>Culicidae</taxon>
        <taxon>Culicinae</taxon>
        <taxon>Culicini</taxon>
        <taxon>Culex</taxon>
        <taxon>Culex</taxon>
    </lineage>
</organism>
<dbReference type="AlphaFoldDB" id="A0A8D8I6X3"/>
<accession>A0A8D8I6X3</accession>
<proteinExistence type="predicted"/>
<sequence length="137" mass="15317">MLETFGCSLGEPPERLRSLWELCWLSLLWVRPRLTDPEMVRFPPGVDAPRLAMLLAHSDGGLLREAGESTRRPTRPPPPPVLPQLIFDFTSLKFFLTTDLFSAILLITASHLLGVADFFIKLRLPTLPPPTPPRGPP</sequence>
<dbReference type="EMBL" id="HBUE01235022">
    <property type="protein sequence ID" value="CAG6546751.1"/>
    <property type="molecule type" value="Transcribed_RNA"/>
</dbReference>
<protein>
    <submittedName>
        <fullName evidence="1">(northern house mosquito) hypothetical protein</fullName>
    </submittedName>
</protein>
<name>A0A8D8I6X3_CULPI</name>
<dbReference type="EMBL" id="HBUE01341926">
    <property type="protein sequence ID" value="CAG6598934.1"/>
    <property type="molecule type" value="Transcribed_RNA"/>
</dbReference>
<reference evidence="1" key="1">
    <citation type="submission" date="2021-05" db="EMBL/GenBank/DDBJ databases">
        <authorList>
            <person name="Alioto T."/>
            <person name="Alioto T."/>
            <person name="Gomez Garrido J."/>
        </authorList>
    </citation>
    <scope>NUCLEOTIDE SEQUENCE</scope>
</reference>
<evidence type="ECO:0000313" key="1">
    <source>
        <dbReference type="EMBL" id="CAG6546751.1"/>
    </source>
</evidence>